<evidence type="ECO:0000313" key="3">
    <source>
        <dbReference type="Proteomes" id="UP000678016"/>
    </source>
</evidence>
<dbReference type="Proteomes" id="UP000678016">
    <property type="component" value="Chromosome"/>
</dbReference>
<gene>
    <name evidence="2" type="ORF">KGD83_23840</name>
</gene>
<dbReference type="RefSeq" id="WP_212641260.1">
    <property type="nucleotide sequence ID" value="NZ_CP074132.1"/>
</dbReference>
<name>A0ABX8C1H9_9ACTN</name>
<feature type="compositionally biased region" description="Low complexity" evidence="1">
    <location>
        <begin position="377"/>
        <end position="400"/>
    </location>
</feature>
<feature type="region of interest" description="Disordered" evidence="1">
    <location>
        <begin position="252"/>
        <end position="316"/>
    </location>
</feature>
<feature type="region of interest" description="Disordered" evidence="1">
    <location>
        <begin position="150"/>
        <end position="186"/>
    </location>
</feature>
<feature type="region of interest" description="Disordered" evidence="1">
    <location>
        <begin position="349"/>
        <end position="485"/>
    </location>
</feature>
<feature type="compositionally biased region" description="Low complexity" evidence="1">
    <location>
        <begin position="252"/>
        <end position="264"/>
    </location>
</feature>
<organism evidence="2 3">
    <name type="scientific">Nocardiopsis akebiae</name>
    <dbReference type="NCBI Taxonomy" id="2831968"/>
    <lineage>
        <taxon>Bacteria</taxon>
        <taxon>Bacillati</taxon>
        <taxon>Actinomycetota</taxon>
        <taxon>Actinomycetes</taxon>
        <taxon>Streptosporangiales</taxon>
        <taxon>Nocardiopsidaceae</taxon>
        <taxon>Nocardiopsis</taxon>
    </lineage>
</organism>
<feature type="compositionally biased region" description="Low complexity" evidence="1">
    <location>
        <begin position="474"/>
        <end position="485"/>
    </location>
</feature>
<proteinExistence type="predicted"/>
<feature type="compositionally biased region" description="Acidic residues" evidence="1">
    <location>
        <begin position="438"/>
        <end position="466"/>
    </location>
</feature>
<dbReference type="Gene3D" id="1.10.1740.10">
    <property type="match status" value="1"/>
</dbReference>
<feature type="compositionally biased region" description="Gly residues" evidence="1">
    <location>
        <begin position="173"/>
        <end position="184"/>
    </location>
</feature>
<dbReference type="InterPro" id="IPR013325">
    <property type="entry name" value="RNA_pol_sigma_r2"/>
</dbReference>
<reference evidence="3" key="1">
    <citation type="submission" date="2021-05" db="EMBL/GenBank/DDBJ databases">
        <title>Direct Submission.</title>
        <authorList>
            <person name="Li K."/>
            <person name="Gao J."/>
        </authorList>
    </citation>
    <scope>NUCLEOTIDE SEQUENCE [LARGE SCALE GENOMIC DNA]</scope>
    <source>
        <strain evidence="3">HDS12</strain>
    </source>
</reference>
<dbReference type="EMBL" id="CP074132">
    <property type="protein sequence ID" value="QUX28250.1"/>
    <property type="molecule type" value="Genomic_DNA"/>
</dbReference>
<feature type="compositionally biased region" description="Basic and acidic residues" evidence="1">
    <location>
        <begin position="277"/>
        <end position="288"/>
    </location>
</feature>
<evidence type="ECO:0000313" key="2">
    <source>
        <dbReference type="EMBL" id="QUX28250.1"/>
    </source>
</evidence>
<keyword evidence="3" id="KW-1185">Reference proteome</keyword>
<sequence>MTRGSEPGEPSAVEALYDAFAPSLYRYAWSLLGEEDTGRAAEAVHDGLVAGVVLDSRRADPADLGSWLYALVRSACQRRGLARVSPYTRLATVPAEEPVARMFARLPASHRELVELNLRHALPTSAVARVLGLDPQICGELTRSAIRRAAENLDGRDGDHRVPDPRTSRETGASGGAGDTGGPGTAAWRAQVHDVSQALALLRPPGPPPGLREAVVRTCTGPGLAAARDRIAAQMHPLTVEGYPMHRSRAAGAAELENEAAGPGPEAPPRALPGDRLTTHDHPVRDEAVTPLAGPGSPTGADDSGDGPDDRRTARRRWPLPAVSGLATVVLAVALWGWASAVGGPSTMIGAGPDETGRGPLVPQVETDATSADTKPEAGPTVEPTTAPTEPAEPGAGTEPRQGEGDDGGHQAPEPAPERATPAPPPPEAGPPSGGEGPDGDPDPPGEEEPGDDDAPGGPPEEDGNDDGGGTGLLDGLLGMLFGGG</sequence>
<protein>
    <submittedName>
        <fullName evidence="2">Sigma-70 family RNA polymerase sigma factor</fullName>
    </submittedName>
</protein>
<accession>A0ABX8C1H9</accession>
<feature type="compositionally biased region" description="Basic and acidic residues" evidence="1">
    <location>
        <begin position="150"/>
        <end position="169"/>
    </location>
</feature>
<dbReference type="SUPFAM" id="SSF88946">
    <property type="entry name" value="Sigma2 domain of RNA polymerase sigma factors"/>
    <property type="match status" value="1"/>
</dbReference>
<evidence type="ECO:0000256" key="1">
    <source>
        <dbReference type="SAM" id="MobiDB-lite"/>
    </source>
</evidence>